<evidence type="ECO:0000256" key="1">
    <source>
        <dbReference type="SAM" id="SignalP"/>
    </source>
</evidence>
<dbReference type="Pfam" id="PF12146">
    <property type="entry name" value="Hydrolase_4"/>
    <property type="match status" value="1"/>
</dbReference>
<dbReference type="InterPro" id="IPR029058">
    <property type="entry name" value="AB_hydrolase_fold"/>
</dbReference>
<name>A0A5S3XFS3_9GAMM</name>
<proteinExistence type="predicted"/>
<keyword evidence="1" id="KW-0732">Signal</keyword>
<evidence type="ECO:0000259" key="2">
    <source>
        <dbReference type="Pfam" id="PF12146"/>
    </source>
</evidence>
<sequence>MKDYKKLGVLTFSLYFSTALYAQELTLTTQDKFTLKADFFESTITSHNAVLMLHQCNHNRNMYKSIGNMLSRQGIHALSLDFRGFGESKNQQYNIEKIRDLPENSRRAAWLNLSKHWPSDVAIGYNFLKHKTGKNGQIAVIGASCGGAQAITLAQSAPTSAMVFFSSAQNDDNISRYQTSLANTPTLIIAAEQDGNTYISAKKLFDSATHSNSKFISYKGAEHGYPLFKKDTNLETLIVSWLTQQL</sequence>
<dbReference type="PANTHER" id="PTHR12277:SF81">
    <property type="entry name" value="PROTEIN ABHD13"/>
    <property type="match status" value="1"/>
</dbReference>
<dbReference type="GO" id="GO:0016787">
    <property type="term" value="F:hydrolase activity"/>
    <property type="evidence" value="ECO:0007669"/>
    <property type="project" value="UniProtKB-KW"/>
</dbReference>
<evidence type="ECO:0000313" key="6">
    <source>
        <dbReference type="Proteomes" id="UP000307706"/>
    </source>
</evidence>
<feature type="signal peptide" evidence="1">
    <location>
        <begin position="1"/>
        <end position="22"/>
    </location>
</feature>
<dbReference type="Proteomes" id="UP000305730">
    <property type="component" value="Unassembled WGS sequence"/>
</dbReference>
<dbReference type="SUPFAM" id="SSF53474">
    <property type="entry name" value="alpha/beta-Hydrolases"/>
    <property type="match status" value="1"/>
</dbReference>
<reference evidence="4 6" key="1">
    <citation type="submission" date="2017-12" db="EMBL/GenBank/DDBJ databases">
        <authorList>
            <person name="Paulsen S."/>
            <person name="Gram L.K."/>
        </authorList>
    </citation>
    <scope>NUCLEOTIDE SEQUENCE [LARGE SCALE GENOMIC DNA]</scope>
    <source>
        <strain evidence="4 6">S2231</strain>
        <strain evidence="3">S2233</strain>
    </source>
</reference>
<dbReference type="RefSeq" id="WP_138598033.1">
    <property type="nucleotide sequence ID" value="NZ_PNCK01000074.1"/>
</dbReference>
<gene>
    <name evidence="4" type="ORF">CWB96_22295</name>
    <name evidence="3" type="ORF">CWB97_17825</name>
</gene>
<reference evidence="4" key="3">
    <citation type="submission" date="2019-09" db="EMBL/GenBank/DDBJ databases">
        <title>Co-occurence of chitin degradation, pigmentation and bioactivity in marine Pseudoalteromonas.</title>
        <authorList>
            <person name="Sonnenschein E.C."/>
            <person name="Bech P.K."/>
        </authorList>
    </citation>
    <scope>NUCLEOTIDE SEQUENCE</scope>
    <source>
        <strain evidence="4">S2231</strain>
    </source>
</reference>
<dbReference type="Gene3D" id="3.40.50.1820">
    <property type="entry name" value="alpha/beta hydrolase"/>
    <property type="match status" value="1"/>
</dbReference>
<feature type="domain" description="Serine aminopeptidase S33" evidence="2">
    <location>
        <begin position="47"/>
        <end position="172"/>
    </location>
</feature>
<keyword evidence="5" id="KW-1185">Reference proteome</keyword>
<evidence type="ECO:0000313" key="4">
    <source>
        <dbReference type="EMBL" id="TMP51542.1"/>
    </source>
</evidence>
<keyword evidence="4" id="KW-0378">Hydrolase</keyword>
<feature type="chain" id="PRO_5024329405" evidence="1">
    <location>
        <begin position="23"/>
        <end position="246"/>
    </location>
</feature>
<dbReference type="InterPro" id="IPR022742">
    <property type="entry name" value="Hydrolase_4"/>
</dbReference>
<accession>A0A5S3XFS3</accession>
<dbReference type="PANTHER" id="PTHR12277">
    <property type="entry name" value="ALPHA/BETA HYDROLASE DOMAIN-CONTAINING PROTEIN"/>
    <property type="match status" value="1"/>
</dbReference>
<protein>
    <submittedName>
        <fullName evidence="4">Alpha/beta hydrolase</fullName>
    </submittedName>
</protein>
<dbReference type="EMBL" id="PNCL01000204">
    <property type="protein sequence ID" value="TMP51542.1"/>
    <property type="molecule type" value="Genomic_DNA"/>
</dbReference>
<organism evidence="4 6">
    <name type="scientific">Pseudoalteromonas citrea</name>
    <dbReference type="NCBI Taxonomy" id="43655"/>
    <lineage>
        <taxon>Bacteria</taxon>
        <taxon>Pseudomonadati</taxon>
        <taxon>Pseudomonadota</taxon>
        <taxon>Gammaproteobacteria</taxon>
        <taxon>Alteromonadales</taxon>
        <taxon>Pseudoalteromonadaceae</taxon>
        <taxon>Pseudoalteromonas</taxon>
    </lineage>
</organism>
<evidence type="ECO:0000313" key="5">
    <source>
        <dbReference type="Proteomes" id="UP000305730"/>
    </source>
</evidence>
<dbReference type="OrthoDB" id="6313977at2"/>
<reference evidence="5 6" key="2">
    <citation type="submission" date="2019-06" db="EMBL/GenBank/DDBJ databases">
        <title>Co-occurence of chitin degradation, pigmentation and bioactivity in marine Pseudoalteromonas.</title>
        <authorList>
            <person name="Sonnenschein E.C."/>
            <person name="Bech P.K."/>
        </authorList>
    </citation>
    <scope>NUCLEOTIDE SEQUENCE [LARGE SCALE GENOMIC DNA]</scope>
    <source>
        <strain evidence="6">S2231</strain>
        <strain evidence="3 5">S2233</strain>
    </source>
</reference>
<dbReference type="Proteomes" id="UP000307706">
    <property type="component" value="Unassembled WGS sequence"/>
</dbReference>
<evidence type="ECO:0000313" key="3">
    <source>
        <dbReference type="EMBL" id="TMP40584.1"/>
    </source>
</evidence>
<comment type="caution">
    <text evidence="4">The sequence shown here is derived from an EMBL/GenBank/DDBJ whole genome shotgun (WGS) entry which is preliminary data.</text>
</comment>
<dbReference type="EMBL" id="PNCK01000074">
    <property type="protein sequence ID" value="TMP40584.1"/>
    <property type="molecule type" value="Genomic_DNA"/>
</dbReference>
<dbReference type="AlphaFoldDB" id="A0A5S3XFS3"/>